<dbReference type="PANTHER" id="PTHR20930:SF0">
    <property type="entry name" value="PROTEIN ILRUN"/>
    <property type="match status" value="1"/>
</dbReference>
<dbReference type="OMA" id="NKHGHHP"/>
<evidence type="ECO:0007829" key="9">
    <source>
        <dbReference type="PDB" id="7VQO"/>
    </source>
</evidence>
<dbReference type="InterPro" id="IPR032350">
    <property type="entry name" value="Nbr1_FW"/>
</dbReference>
<sequence>MATPAVQVTPDTLITFKVSLDGSPRRFKLPLRDVGINVLEGKLRAALNIPPEVDAVFERFSDSAAAFVVLDQNKPAVYKQLYRAAKAKQKLKLRVTTKKPEEANNKPQPAAVEDAPEQEAQQPVESVPAPEREADSATAENIASAPERPASPMPEEKQVEITQAAAEQSTTETNSAIESFGEKLKTSTEYLREVLNEASTAPAAAPEQLPPVPAPAPAAVPLPCRVDCPPLRSHYAECVDRGVTCKGADHWMIKRFVRDGVIINSTTERLPPKTKPAPTETPKPATTSASPPRTFPTGPAAPVTSVTPPIAPPVPTMTSERIIPVFNDFLYSSMRTCNCCVRDFPEVAFVHCTTCEDYDLCRSCFAKNRHGHHPGHAFVPAVEGTRLEPEVARLLAPGRGVIHNALCDGCDNTIRGVRHKCLNCPDWDYCSQCILNAPVIHPGHRFVPIYEPLEQADSNANFRFQSRPVHFGICCDGPLCNNGPNSNRYIVGDRYKCAVCHDTDFCEACEASPANTHNKTHPLIKFKTPVRHVSVTTTGENEHGRQMPPMGDRRVPRPRAPESAPHQCPAPSNVGNVQTVVDVKPIEPEVPVKEEKVEEKVEKKPEPVVEKEPSAEELEATFVRDTVQDGTVLAPNHLFEQTWVLRNTGKVAWPAGCSVKFVGGDYMGRVDSAHPAASKEVEESCESTVCDRAVQPGEEAPFTVLLRTPYRACRVISHWRLTTPKGTKFGHRLWCDVVVEKPKSRSPSPAPAFVEEKAKEVSPEPEPATSQMIFPKLDRESPVMSVHEEEARSEGVPTSVAVPSIQDEFEDCEDVDWPENGSEDGFLTDEEYDVLDASDEEFSMGLHPSTSKQK</sequence>
<dbReference type="GO" id="GO:0043130">
    <property type="term" value="F:ubiquitin binding"/>
    <property type="evidence" value="ECO:0007669"/>
    <property type="project" value="TreeGrafter"/>
</dbReference>
<dbReference type="CDD" id="cd02340">
    <property type="entry name" value="ZZ_NBR1_like"/>
    <property type="match status" value="2"/>
</dbReference>
<dbReference type="PROSITE" id="PS50135">
    <property type="entry name" value="ZF_ZZ_2"/>
    <property type="match status" value="1"/>
</dbReference>
<evidence type="ECO:0000256" key="3">
    <source>
        <dbReference type="ARBA" id="ARBA00022833"/>
    </source>
</evidence>
<dbReference type="GeneID" id="18260323"/>
<dbReference type="GO" id="GO:0016236">
    <property type="term" value="P:macroautophagy"/>
    <property type="evidence" value="ECO:0007669"/>
    <property type="project" value="TreeGrafter"/>
</dbReference>
<reference evidence="9" key="2">
    <citation type="journal article" date="2022" name="Nat. Commun.">
        <title>Structural mechanism of protein recognition by the FW domain of autophagy receptor Nbr1.</title>
        <authorList>
            <person name="Zhang J."/>
            <person name="Wang Y.Y."/>
            <person name="Pan Z.Q."/>
            <person name="Li Y."/>
            <person name="Sui J."/>
            <person name="Du L.L."/>
            <person name="Ye K."/>
        </authorList>
    </citation>
    <scope>STRUCTURE BY ELECTRON MICROSCOPY (2.19 ANGSTROMS) OF 606-746</scope>
</reference>
<dbReference type="InterPro" id="IPR013783">
    <property type="entry name" value="Ig-like_fold"/>
</dbReference>
<dbReference type="GO" id="GO:0000407">
    <property type="term" value="C:phagophore assembly site"/>
    <property type="evidence" value="ECO:0007669"/>
    <property type="project" value="TreeGrafter"/>
</dbReference>
<evidence type="ECO:0000256" key="1">
    <source>
        <dbReference type="ARBA" id="ARBA00022723"/>
    </source>
</evidence>
<dbReference type="InterPro" id="IPR043145">
    <property type="entry name" value="Znf_ZZ_sf"/>
</dbReference>
<dbReference type="AlphaFoldDB" id="G0SE85"/>
<dbReference type="PDB" id="7VQO">
    <property type="method" value="EM"/>
    <property type="resolution" value="2.19 A"/>
    <property type="chains" value="A/B/C/D=606-746"/>
</dbReference>
<evidence type="ECO:0000256" key="4">
    <source>
        <dbReference type="PROSITE-ProRule" id="PRU00228"/>
    </source>
</evidence>
<keyword evidence="2 4" id="KW-0863">Zinc-finger</keyword>
<reference evidence="7 8" key="1">
    <citation type="journal article" date="2011" name="Cell">
        <title>Insight into structure and assembly of the nuclear pore complex by utilizing the genome of a eukaryotic thermophile.</title>
        <authorList>
            <person name="Amlacher S."/>
            <person name="Sarges P."/>
            <person name="Flemming D."/>
            <person name="van Noort V."/>
            <person name="Kunze R."/>
            <person name="Devos D.P."/>
            <person name="Arumugam M."/>
            <person name="Bork P."/>
            <person name="Hurt E."/>
        </authorList>
    </citation>
    <scope>NUCLEOTIDE SEQUENCE [LARGE SCALE GENOMIC DNA]</scope>
    <source>
        <strain evidence="8">DSM 1495 / CBS 144.50 / IMI 039719</strain>
    </source>
</reference>
<feature type="region of interest" description="Disordered" evidence="5">
    <location>
        <begin position="743"/>
        <end position="802"/>
    </location>
</feature>
<dbReference type="HOGENOM" id="CLU_007590_0_0_1"/>
<feature type="region of interest" description="Disordered" evidence="5">
    <location>
        <begin position="93"/>
        <end position="177"/>
    </location>
</feature>
<dbReference type="SMR" id="G0SE85"/>
<feature type="compositionally biased region" description="Basic and acidic residues" evidence="5">
    <location>
        <begin position="540"/>
        <end position="555"/>
    </location>
</feature>
<evidence type="ECO:0000259" key="6">
    <source>
        <dbReference type="PROSITE" id="PS50135"/>
    </source>
</evidence>
<keyword evidence="9" id="KW-0002">3D-structure</keyword>
<dbReference type="Proteomes" id="UP000008066">
    <property type="component" value="Unassembled WGS sequence"/>
</dbReference>
<proteinExistence type="evidence at protein level"/>
<feature type="compositionally biased region" description="Low complexity" evidence="5">
    <location>
        <begin position="162"/>
        <end position="176"/>
    </location>
</feature>
<gene>
    <name evidence="7" type="ORF">CTHT_0062850</name>
</gene>
<feature type="compositionally biased region" description="Low complexity" evidence="5">
    <location>
        <begin position="282"/>
        <end position="297"/>
    </location>
</feature>
<dbReference type="OrthoDB" id="661148at2759"/>
<keyword evidence="8" id="KW-1185">Reference proteome</keyword>
<dbReference type="PANTHER" id="PTHR20930">
    <property type="entry name" value="OVARIAN CARCINOMA ANTIGEN CA125-RELATED"/>
    <property type="match status" value="1"/>
</dbReference>
<dbReference type="CDD" id="cd14947">
    <property type="entry name" value="NBR1_like"/>
    <property type="match status" value="1"/>
</dbReference>
<evidence type="ECO:0000256" key="2">
    <source>
        <dbReference type="ARBA" id="ARBA00022771"/>
    </source>
</evidence>
<dbReference type="Pfam" id="PF00569">
    <property type="entry name" value="ZZ"/>
    <property type="match status" value="2"/>
</dbReference>
<keyword evidence="1" id="KW-0479">Metal-binding</keyword>
<feature type="compositionally biased region" description="Basic and acidic residues" evidence="5">
    <location>
        <begin position="776"/>
        <end position="793"/>
    </location>
</feature>
<evidence type="ECO:0000313" key="8">
    <source>
        <dbReference type="Proteomes" id="UP000008066"/>
    </source>
</evidence>
<dbReference type="KEGG" id="cthr:CTHT_0062850"/>
<dbReference type="Gene3D" id="3.30.60.90">
    <property type="match status" value="3"/>
</dbReference>
<dbReference type="eggNOG" id="KOG4582">
    <property type="taxonomic scope" value="Eukaryota"/>
</dbReference>
<dbReference type="SUPFAM" id="SSF57850">
    <property type="entry name" value="RING/U-box"/>
    <property type="match status" value="3"/>
</dbReference>
<dbReference type="SMART" id="SM00291">
    <property type="entry name" value="ZnF_ZZ"/>
    <property type="match status" value="3"/>
</dbReference>
<accession>G0SE85</accession>
<keyword evidence="3" id="KW-0862">Zinc</keyword>
<dbReference type="eggNOG" id="KOG4351">
    <property type="taxonomic scope" value="Eukaryota"/>
</dbReference>
<dbReference type="Gene3D" id="2.60.40.10">
    <property type="entry name" value="Immunoglobulins"/>
    <property type="match status" value="1"/>
</dbReference>
<dbReference type="Pfam" id="PF16158">
    <property type="entry name" value="N_BRCA1_IG"/>
    <property type="match status" value="1"/>
</dbReference>
<feature type="region of interest" description="Disordered" evidence="5">
    <location>
        <begin position="537"/>
        <end position="575"/>
    </location>
</feature>
<feature type="domain" description="ZZ-type" evidence="6">
    <location>
        <begin position="470"/>
        <end position="531"/>
    </location>
</feature>
<dbReference type="EMBL" id="GL988046">
    <property type="protein sequence ID" value="EGS18262.1"/>
    <property type="molecule type" value="Genomic_DNA"/>
</dbReference>
<evidence type="ECO:0000313" key="7">
    <source>
        <dbReference type="EMBL" id="EGS18262.1"/>
    </source>
</evidence>
<name>G0SE85_CHATD</name>
<dbReference type="RefSeq" id="XP_006696593.1">
    <property type="nucleotide sequence ID" value="XM_006696530.1"/>
</dbReference>
<organism evidence="8">
    <name type="scientific">Chaetomium thermophilum (strain DSM 1495 / CBS 144.50 / IMI 039719)</name>
    <name type="common">Thermochaetoides thermophila</name>
    <dbReference type="NCBI Taxonomy" id="759272"/>
    <lineage>
        <taxon>Eukaryota</taxon>
        <taxon>Fungi</taxon>
        <taxon>Dikarya</taxon>
        <taxon>Ascomycota</taxon>
        <taxon>Pezizomycotina</taxon>
        <taxon>Sordariomycetes</taxon>
        <taxon>Sordariomycetidae</taxon>
        <taxon>Sordariales</taxon>
        <taxon>Chaetomiaceae</taxon>
        <taxon>Thermochaetoides</taxon>
    </lineage>
</organism>
<feature type="region of interest" description="Disordered" evidence="5">
    <location>
        <begin position="265"/>
        <end position="313"/>
    </location>
</feature>
<protein>
    <submittedName>
        <fullName evidence="7">Zinc-binding domain-containing protein</fullName>
    </submittedName>
</protein>
<evidence type="ECO:0000256" key="5">
    <source>
        <dbReference type="SAM" id="MobiDB-lite"/>
    </source>
</evidence>
<dbReference type="STRING" id="759272.G0SE85"/>
<dbReference type="CDD" id="cd02249">
    <property type="entry name" value="ZZ"/>
    <property type="match status" value="1"/>
</dbReference>
<feature type="region of interest" description="Disordered" evidence="5">
    <location>
        <begin position="835"/>
        <end position="854"/>
    </location>
</feature>
<dbReference type="GO" id="GO:0008270">
    <property type="term" value="F:zinc ion binding"/>
    <property type="evidence" value="ECO:0007669"/>
    <property type="project" value="UniProtKB-KW"/>
</dbReference>
<dbReference type="InterPro" id="IPR000433">
    <property type="entry name" value="Znf_ZZ"/>
</dbReference>